<reference evidence="1" key="1">
    <citation type="journal article" date="2014" name="Front. Microbiol.">
        <title>High frequency of phylogenetically diverse reductive dehalogenase-homologous genes in deep subseafloor sedimentary metagenomes.</title>
        <authorList>
            <person name="Kawai M."/>
            <person name="Futagami T."/>
            <person name="Toyoda A."/>
            <person name="Takaki Y."/>
            <person name="Nishi S."/>
            <person name="Hori S."/>
            <person name="Arai W."/>
            <person name="Tsubouchi T."/>
            <person name="Morono Y."/>
            <person name="Uchiyama I."/>
            <person name="Ito T."/>
            <person name="Fujiyama A."/>
            <person name="Inagaki F."/>
            <person name="Takami H."/>
        </authorList>
    </citation>
    <scope>NUCLEOTIDE SEQUENCE</scope>
    <source>
        <strain evidence="1">Expedition CK06-06</strain>
    </source>
</reference>
<dbReference type="AlphaFoldDB" id="X0TBY6"/>
<dbReference type="EMBL" id="BARS01005448">
    <property type="protein sequence ID" value="GAF73570.1"/>
    <property type="molecule type" value="Genomic_DNA"/>
</dbReference>
<gene>
    <name evidence="1" type="ORF">S01H1_10685</name>
</gene>
<name>X0TBY6_9ZZZZ</name>
<evidence type="ECO:0000313" key="1">
    <source>
        <dbReference type="EMBL" id="GAF73570.1"/>
    </source>
</evidence>
<comment type="caution">
    <text evidence="1">The sequence shown here is derived from an EMBL/GenBank/DDBJ whole genome shotgun (WGS) entry which is preliminary data.</text>
</comment>
<accession>X0TBY6</accession>
<sequence length="61" mass="7147">MEIFIPKGIKISYSPAVLFTIGEQGTKDILKEKIPRDFSLNWRGQYLEKSNPQYENKIIYP</sequence>
<protein>
    <submittedName>
        <fullName evidence="1">Uncharacterized protein</fullName>
    </submittedName>
</protein>
<proteinExistence type="predicted"/>
<organism evidence="1">
    <name type="scientific">marine sediment metagenome</name>
    <dbReference type="NCBI Taxonomy" id="412755"/>
    <lineage>
        <taxon>unclassified sequences</taxon>
        <taxon>metagenomes</taxon>
        <taxon>ecological metagenomes</taxon>
    </lineage>
</organism>